<gene>
    <name evidence="2" type="ORF">JCM21531_2142</name>
</gene>
<dbReference type="GO" id="GO:0005524">
    <property type="term" value="F:ATP binding"/>
    <property type="evidence" value="ECO:0007669"/>
    <property type="project" value="InterPro"/>
</dbReference>
<dbReference type="PANTHER" id="PTHR40396">
    <property type="entry name" value="ATPASE-LIKE PROTEIN"/>
    <property type="match status" value="1"/>
</dbReference>
<dbReference type="InterPro" id="IPR003959">
    <property type="entry name" value="ATPase_AAA_core"/>
</dbReference>
<name>W4V668_9FIRM</name>
<dbReference type="AlphaFoldDB" id="W4V668"/>
<dbReference type="Pfam" id="PF13304">
    <property type="entry name" value="AAA_21"/>
    <property type="match status" value="1"/>
</dbReference>
<feature type="domain" description="ATPase AAA-type core" evidence="1">
    <location>
        <begin position="14"/>
        <end position="274"/>
    </location>
</feature>
<protein>
    <recommendedName>
        <fullName evidence="1">ATPase AAA-type core domain-containing protein</fullName>
    </recommendedName>
</protein>
<dbReference type="InterPro" id="IPR027417">
    <property type="entry name" value="P-loop_NTPase"/>
</dbReference>
<evidence type="ECO:0000313" key="2">
    <source>
        <dbReference type="EMBL" id="GAE88681.1"/>
    </source>
</evidence>
<comment type="caution">
    <text evidence="2">The sequence shown here is derived from an EMBL/GenBank/DDBJ whole genome shotgun (WGS) entry which is preliminary data.</text>
</comment>
<sequence>MNSFKRESEGADIPLKRFAFDKSSRNGKSEFEVFFTYENKEYQYGFVVDNKRVYEEWLYKRDFRGKDKYNTLFERSYGKVNCGENLKDAKVFTDLVGESTLFLSLISNAKIKEAKNIYNWFLNTQVMDLGNAAIEALITRVLPIKIKDEKYLKSFERFLKAIDIGIDGIRIEEIKHTSSEEDETTYKVYSKHASIDASGYIEIPFSEESGGTQKMFGLYNFLFNCLNEGNTLFIDELDAKLHPLLLRYIINMFHNPDINKNNAQLIYTTHDVSTLTKETFRRDQIWFCEKDKKGISNLYSLVEYKLENDKKVRNDATYNKDYLAGRYGAIPLLREFNILEE</sequence>
<evidence type="ECO:0000259" key="1">
    <source>
        <dbReference type="Pfam" id="PF13304"/>
    </source>
</evidence>
<dbReference type="GO" id="GO:0016887">
    <property type="term" value="F:ATP hydrolysis activity"/>
    <property type="evidence" value="ECO:0007669"/>
    <property type="project" value="InterPro"/>
</dbReference>
<reference evidence="2" key="1">
    <citation type="journal article" date="2014" name="Genome Announc.">
        <title>Draft Genome Sequence of Clostridium straminisolvens Strain JCM 21531T, Isolated from a Cellulose-Degrading Bacterial Community.</title>
        <authorList>
            <person name="Yuki M."/>
            <person name="Oshima K."/>
            <person name="Suda W."/>
            <person name="Sakamoto M."/>
            <person name="Kitamura K."/>
            <person name="Iida T."/>
            <person name="Hattori M."/>
            <person name="Ohkuma M."/>
        </authorList>
    </citation>
    <scope>NUCLEOTIDE SEQUENCE [LARGE SCALE GENOMIC DNA]</scope>
    <source>
        <strain evidence="2">JCM 21531</strain>
    </source>
</reference>
<dbReference type="Gene3D" id="3.40.50.300">
    <property type="entry name" value="P-loop containing nucleotide triphosphate hydrolases"/>
    <property type="match status" value="1"/>
</dbReference>
<proteinExistence type="predicted"/>
<evidence type="ECO:0000313" key="3">
    <source>
        <dbReference type="Proteomes" id="UP000019109"/>
    </source>
</evidence>
<dbReference type="PANTHER" id="PTHR40396:SF1">
    <property type="entry name" value="ATPASE AAA-TYPE CORE DOMAIN-CONTAINING PROTEIN"/>
    <property type="match status" value="1"/>
</dbReference>
<dbReference type="SUPFAM" id="SSF52540">
    <property type="entry name" value="P-loop containing nucleoside triphosphate hydrolases"/>
    <property type="match status" value="1"/>
</dbReference>
<dbReference type="Proteomes" id="UP000019109">
    <property type="component" value="Unassembled WGS sequence"/>
</dbReference>
<dbReference type="STRING" id="1294263.JCM21531_2142"/>
<dbReference type="EMBL" id="BAVR01000022">
    <property type="protein sequence ID" value="GAE88681.1"/>
    <property type="molecule type" value="Genomic_DNA"/>
</dbReference>
<accession>W4V668</accession>
<organism evidence="2 3">
    <name type="scientific">Acetivibrio straminisolvens JCM 21531</name>
    <dbReference type="NCBI Taxonomy" id="1294263"/>
    <lineage>
        <taxon>Bacteria</taxon>
        <taxon>Bacillati</taxon>
        <taxon>Bacillota</taxon>
        <taxon>Clostridia</taxon>
        <taxon>Eubacteriales</taxon>
        <taxon>Oscillospiraceae</taxon>
        <taxon>Acetivibrio</taxon>
    </lineage>
</organism>
<keyword evidence="3" id="KW-1185">Reference proteome</keyword>